<feature type="compositionally biased region" description="Polar residues" evidence="1">
    <location>
        <begin position="331"/>
        <end position="340"/>
    </location>
</feature>
<dbReference type="EMBL" id="VSSQ01023263">
    <property type="protein sequence ID" value="MPM70088.1"/>
    <property type="molecule type" value="Genomic_DNA"/>
</dbReference>
<reference evidence="2" key="1">
    <citation type="submission" date="2019-08" db="EMBL/GenBank/DDBJ databases">
        <authorList>
            <person name="Kucharzyk K."/>
            <person name="Murdoch R.W."/>
            <person name="Higgins S."/>
            <person name="Loffler F."/>
        </authorList>
    </citation>
    <scope>NUCLEOTIDE SEQUENCE</scope>
</reference>
<feature type="region of interest" description="Disordered" evidence="1">
    <location>
        <begin position="300"/>
        <end position="345"/>
    </location>
</feature>
<dbReference type="AlphaFoldDB" id="A0A645BYA0"/>
<name>A0A645BYA0_9ZZZZ</name>
<evidence type="ECO:0000313" key="2">
    <source>
        <dbReference type="EMBL" id="MPM70088.1"/>
    </source>
</evidence>
<organism evidence="2">
    <name type="scientific">bioreactor metagenome</name>
    <dbReference type="NCBI Taxonomy" id="1076179"/>
    <lineage>
        <taxon>unclassified sequences</taxon>
        <taxon>metagenomes</taxon>
        <taxon>ecological metagenomes</taxon>
    </lineage>
</organism>
<evidence type="ECO:0000256" key="1">
    <source>
        <dbReference type="SAM" id="MobiDB-lite"/>
    </source>
</evidence>
<accession>A0A645BYA0</accession>
<gene>
    <name evidence="2" type="ORF">SDC9_117040</name>
</gene>
<protein>
    <submittedName>
        <fullName evidence="2">Uncharacterized protein</fullName>
    </submittedName>
</protein>
<comment type="caution">
    <text evidence="2">The sequence shown here is derived from an EMBL/GenBank/DDBJ whole genome shotgun (WGS) entry which is preliminary data.</text>
</comment>
<proteinExistence type="predicted"/>
<feature type="region of interest" description="Disordered" evidence="1">
    <location>
        <begin position="248"/>
        <end position="267"/>
    </location>
</feature>
<sequence>MGHQVGQRAIGLGRRVQHDVRRFDVAMGDAGIVGGLQAVGDIGQHGHGHLMAERPTFLDQFAGVGPAEQLHHEPAPAVVSSGIPDLDDGVIAQPCDGDALPAESLGHRRIGRAGQIDDLDRHCALEQGVEAPPHPSGCPLADLGHELVAASQQFRFHAYYPAPPGCVRRPESPERELGVVRLAESRHRTEQLGVDAVTASKIGDAGGQIGSRLHGDDEPARMIDRFTHIEQVNPLAVKETALAFQHRGVAGDPGDPQAVPQDHSAHRIPDLPALGARIDLSPRPWAGADQILGALAIHSPDHEDDHRHHSEDADQYHPARADAGQEPGIDQSDTGCQQQNRGDDPVDTAELALSMALIGQDVGIDQDLFLHDRPDYKDTPRARGWAQASLMAAANCDW</sequence>
<feature type="compositionally biased region" description="Basic and acidic residues" evidence="1">
    <location>
        <begin position="300"/>
        <end position="320"/>
    </location>
</feature>